<comment type="pathway">
    <text evidence="2">Amino-acid degradation; L-valine degradation.</text>
</comment>
<comment type="similarity">
    <text evidence="3 8">Belongs to the acyl-CoA dehydrogenase family.</text>
</comment>
<dbReference type="Proteomes" id="UP000290439">
    <property type="component" value="Chromosome"/>
</dbReference>
<dbReference type="RefSeq" id="WP_130918491.1">
    <property type="nucleotide sequence ID" value="NZ_JADLRK010000004.1"/>
</dbReference>
<dbReference type="PANTHER" id="PTHR43884">
    <property type="entry name" value="ACYL-COA DEHYDROGENASE"/>
    <property type="match status" value="1"/>
</dbReference>
<keyword evidence="7 8" id="KW-0560">Oxidoreductase</keyword>
<dbReference type="Gene3D" id="2.40.110.10">
    <property type="entry name" value="Butyryl-CoA Dehydrogenase, subunit A, domain 2"/>
    <property type="match status" value="1"/>
</dbReference>
<evidence type="ECO:0000256" key="6">
    <source>
        <dbReference type="ARBA" id="ARBA00022827"/>
    </source>
</evidence>
<evidence type="ECO:0000313" key="12">
    <source>
        <dbReference type="EMBL" id="VFB00728.1"/>
    </source>
</evidence>
<gene>
    <name evidence="12" type="ORF">NCTC10797_04532</name>
</gene>
<dbReference type="InterPro" id="IPR006091">
    <property type="entry name" value="Acyl-CoA_Oxase/DH_mid-dom"/>
</dbReference>
<keyword evidence="6 8" id="KW-0274">FAD</keyword>
<evidence type="ECO:0000259" key="9">
    <source>
        <dbReference type="Pfam" id="PF00441"/>
    </source>
</evidence>
<dbReference type="InterPro" id="IPR037069">
    <property type="entry name" value="AcylCoA_DH/ox_N_sf"/>
</dbReference>
<dbReference type="SUPFAM" id="SSF56645">
    <property type="entry name" value="Acyl-CoA dehydrogenase NM domain-like"/>
    <property type="match status" value="1"/>
</dbReference>
<dbReference type="InterPro" id="IPR013786">
    <property type="entry name" value="AcylCoA_DH/ox_N"/>
</dbReference>
<dbReference type="EMBL" id="LR215973">
    <property type="protein sequence ID" value="VFB00728.1"/>
    <property type="molecule type" value="Genomic_DNA"/>
</dbReference>
<feature type="domain" description="Acyl-CoA dehydrogenase/oxidase N-terminal" evidence="11">
    <location>
        <begin position="13"/>
        <end position="120"/>
    </location>
</feature>
<comment type="cofactor">
    <cofactor evidence="1 8">
        <name>FAD</name>
        <dbReference type="ChEBI" id="CHEBI:57692"/>
    </cofactor>
</comment>
<protein>
    <submittedName>
        <fullName evidence="12">Acyl-CoA dehydrogenase, short-chain specific</fullName>
        <ecNumber evidence="12">1.3.8.1</ecNumber>
    </submittedName>
</protein>
<dbReference type="Gene3D" id="1.10.540.10">
    <property type="entry name" value="Acyl-CoA dehydrogenase/oxidase, N-terminal domain"/>
    <property type="match status" value="1"/>
</dbReference>
<dbReference type="FunFam" id="1.10.540.10:FF:000002">
    <property type="entry name" value="Acyl-CoA dehydrogenase FadE19"/>
    <property type="match status" value="1"/>
</dbReference>
<dbReference type="PIRSF" id="PIRSF016578">
    <property type="entry name" value="HsaA"/>
    <property type="match status" value="1"/>
</dbReference>
<dbReference type="InterPro" id="IPR009075">
    <property type="entry name" value="AcylCo_DH/oxidase_C"/>
</dbReference>
<keyword evidence="4" id="KW-0101">Branched-chain amino acid catabolism</keyword>
<dbReference type="GO" id="GO:0050660">
    <property type="term" value="F:flavin adenine dinucleotide binding"/>
    <property type="evidence" value="ECO:0007669"/>
    <property type="project" value="InterPro"/>
</dbReference>
<dbReference type="Gene3D" id="1.20.140.10">
    <property type="entry name" value="Butyryl-CoA Dehydrogenase, subunit A, domain 3"/>
    <property type="match status" value="1"/>
</dbReference>
<dbReference type="AlphaFoldDB" id="A0A4U8WE06"/>
<accession>A0A4U8WE06</accession>
<proteinExistence type="inferred from homology"/>
<dbReference type="InterPro" id="IPR036250">
    <property type="entry name" value="AcylCo_DH-like_C"/>
</dbReference>
<sequence>MTVDLLDRSLDSTDLRRTVRDFANAEILPGAAGRDESMRFPAELIRRLAEQDLMGISVPEELGGLGLSTRAQLVAIEEVARADAALASIYTAHYLGLEPILVGGTAEQRQRWLPALASGQQLAGFALTEPDAGSDIASMRTVARRAEDGWHLSGAKTFISNAREADLLVLFAKTDPEAGFRGITAFAVPKGTPGISFSEPQDKLGIRSAPTYTVYLDDVVLPHDAVIGTEGRGGNIALTALNRARIDVAAMANGIALRAWELGREYAAERKQFGHPIAEFQAIQLLLGACDAELVSARVTADWAADVKDAGQDLRRAASIAKYTATEACFQIVDRVVQIHGGAGFMRESEIERLYRDCRILRIFEGTSQIQLLTIAGNAPATRSLDY</sequence>
<organism evidence="12 13">
    <name type="scientific">Nocardia cyriacigeorgica</name>
    <dbReference type="NCBI Taxonomy" id="135487"/>
    <lineage>
        <taxon>Bacteria</taxon>
        <taxon>Bacillati</taxon>
        <taxon>Actinomycetota</taxon>
        <taxon>Actinomycetes</taxon>
        <taxon>Mycobacteriales</taxon>
        <taxon>Nocardiaceae</taxon>
        <taxon>Nocardia</taxon>
    </lineage>
</organism>
<evidence type="ECO:0000259" key="10">
    <source>
        <dbReference type="Pfam" id="PF02770"/>
    </source>
</evidence>
<dbReference type="PROSITE" id="PS00072">
    <property type="entry name" value="ACYL_COA_DH_1"/>
    <property type="match status" value="1"/>
</dbReference>
<evidence type="ECO:0000256" key="3">
    <source>
        <dbReference type="ARBA" id="ARBA00009347"/>
    </source>
</evidence>
<evidence type="ECO:0000256" key="5">
    <source>
        <dbReference type="ARBA" id="ARBA00022630"/>
    </source>
</evidence>
<reference evidence="12 13" key="1">
    <citation type="submission" date="2019-02" db="EMBL/GenBank/DDBJ databases">
        <authorList>
            <consortium name="Pathogen Informatics"/>
        </authorList>
    </citation>
    <scope>NUCLEOTIDE SEQUENCE [LARGE SCALE GENOMIC DNA]</scope>
    <source>
        <strain evidence="12 13">3012STDY6756504</strain>
    </source>
</reference>
<dbReference type="SUPFAM" id="SSF47203">
    <property type="entry name" value="Acyl-CoA dehydrogenase C-terminal domain-like"/>
    <property type="match status" value="1"/>
</dbReference>
<evidence type="ECO:0000259" key="11">
    <source>
        <dbReference type="Pfam" id="PF02771"/>
    </source>
</evidence>
<evidence type="ECO:0000256" key="1">
    <source>
        <dbReference type="ARBA" id="ARBA00001974"/>
    </source>
</evidence>
<name>A0A4U8WE06_9NOCA</name>
<feature type="domain" description="Acyl-CoA oxidase/dehydrogenase middle" evidence="10">
    <location>
        <begin position="124"/>
        <end position="219"/>
    </location>
</feature>
<dbReference type="Pfam" id="PF02770">
    <property type="entry name" value="Acyl-CoA_dh_M"/>
    <property type="match status" value="1"/>
</dbReference>
<dbReference type="InterPro" id="IPR009100">
    <property type="entry name" value="AcylCoA_DH/oxidase_NM_dom_sf"/>
</dbReference>
<evidence type="ECO:0000256" key="4">
    <source>
        <dbReference type="ARBA" id="ARBA00022456"/>
    </source>
</evidence>
<dbReference type="PROSITE" id="PS00073">
    <property type="entry name" value="ACYL_COA_DH_2"/>
    <property type="match status" value="1"/>
</dbReference>
<dbReference type="InterPro" id="IPR006089">
    <property type="entry name" value="Acyl-CoA_DH_CS"/>
</dbReference>
<evidence type="ECO:0000256" key="7">
    <source>
        <dbReference type="ARBA" id="ARBA00023002"/>
    </source>
</evidence>
<keyword evidence="5 8" id="KW-0285">Flavoprotein</keyword>
<evidence type="ECO:0000313" key="13">
    <source>
        <dbReference type="Proteomes" id="UP000290439"/>
    </source>
</evidence>
<dbReference type="Pfam" id="PF02771">
    <property type="entry name" value="Acyl-CoA_dh_N"/>
    <property type="match status" value="1"/>
</dbReference>
<dbReference type="GO" id="GO:0009083">
    <property type="term" value="P:branched-chain amino acid catabolic process"/>
    <property type="evidence" value="ECO:0007669"/>
    <property type="project" value="UniProtKB-KW"/>
</dbReference>
<dbReference type="FunFam" id="2.40.110.10:FF:000001">
    <property type="entry name" value="Acyl-CoA dehydrogenase, mitochondrial"/>
    <property type="match status" value="1"/>
</dbReference>
<evidence type="ECO:0000256" key="2">
    <source>
        <dbReference type="ARBA" id="ARBA00005109"/>
    </source>
</evidence>
<dbReference type="EC" id="1.3.8.1" evidence="12"/>
<evidence type="ECO:0000256" key="8">
    <source>
        <dbReference type="RuleBase" id="RU362125"/>
    </source>
</evidence>
<dbReference type="PANTHER" id="PTHR43884:SF12">
    <property type="entry name" value="ISOVALERYL-COA DEHYDROGENASE, MITOCHONDRIAL-RELATED"/>
    <property type="match status" value="1"/>
</dbReference>
<dbReference type="GO" id="GO:0016937">
    <property type="term" value="F:short-chain fatty acyl-CoA dehydrogenase activity"/>
    <property type="evidence" value="ECO:0007669"/>
    <property type="project" value="UniProtKB-EC"/>
</dbReference>
<dbReference type="FunFam" id="1.20.140.10:FF:000001">
    <property type="entry name" value="Acyl-CoA dehydrogenase"/>
    <property type="match status" value="1"/>
</dbReference>
<dbReference type="InterPro" id="IPR046373">
    <property type="entry name" value="Acyl-CoA_Oxase/DH_mid-dom_sf"/>
</dbReference>
<dbReference type="Pfam" id="PF00441">
    <property type="entry name" value="Acyl-CoA_dh_1"/>
    <property type="match status" value="1"/>
</dbReference>
<feature type="domain" description="Acyl-CoA dehydrogenase/oxidase C-terminal" evidence="9">
    <location>
        <begin position="231"/>
        <end position="376"/>
    </location>
</feature>